<dbReference type="Proteomes" id="UP001176806">
    <property type="component" value="Unassembled WGS sequence"/>
</dbReference>
<sequence length="51" mass="5989">MKEGMEQFQKEIALEKEKTQERDIIPPFDMGSIDNSYIDLTPDKEDKDIDL</sequence>
<comment type="caution">
    <text evidence="2">The sequence shown here is derived from an EMBL/GenBank/DDBJ whole genome shotgun (WGS) entry which is preliminary data.</text>
</comment>
<dbReference type="RefSeq" id="WP_303302824.1">
    <property type="nucleotide sequence ID" value="NZ_BAABDA010000050.1"/>
</dbReference>
<feature type="region of interest" description="Disordered" evidence="1">
    <location>
        <begin position="25"/>
        <end position="51"/>
    </location>
</feature>
<name>A0ABT8WR54_9FLAO</name>
<accession>A0ABT8WR54</accession>
<evidence type="ECO:0000313" key="3">
    <source>
        <dbReference type="Proteomes" id="UP001176806"/>
    </source>
</evidence>
<evidence type="ECO:0000313" key="2">
    <source>
        <dbReference type="EMBL" id="MDO5975614.1"/>
    </source>
</evidence>
<organism evidence="2 3">
    <name type="scientific">Flavivirga jejuensis</name>
    <dbReference type="NCBI Taxonomy" id="870487"/>
    <lineage>
        <taxon>Bacteria</taxon>
        <taxon>Pseudomonadati</taxon>
        <taxon>Bacteroidota</taxon>
        <taxon>Flavobacteriia</taxon>
        <taxon>Flavobacteriales</taxon>
        <taxon>Flavobacteriaceae</taxon>
        <taxon>Flavivirga</taxon>
    </lineage>
</organism>
<keyword evidence="3" id="KW-1185">Reference proteome</keyword>
<gene>
    <name evidence="2" type="ORF">Q4Q40_15580</name>
</gene>
<proteinExistence type="predicted"/>
<evidence type="ECO:0000256" key="1">
    <source>
        <dbReference type="SAM" id="MobiDB-lite"/>
    </source>
</evidence>
<protein>
    <submittedName>
        <fullName evidence="2">Uncharacterized protein</fullName>
    </submittedName>
</protein>
<reference evidence="2" key="1">
    <citation type="submission" date="2023-07" db="EMBL/GenBank/DDBJ databases">
        <title>Two novel species in the genus Flavivirga.</title>
        <authorList>
            <person name="Kwon K."/>
        </authorList>
    </citation>
    <scope>NUCLEOTIDE SEQUENCE</scope>
    <source>
        <strain evidence="2">KACC 14158</strain>
    </source>
</reference>
<feature type="compositionally biased region" description="Basic and acidic residues" evidence="1">
    <location>
        <begin position="41"/>
        <end position="51"/>
    </location>
</feature>
<dbReference type="EMBL" id="JAUOEL010000005">
    <property type="protein sequence ID" value="MDO5975614.1"/>
    <property type="molecule type" value="Genomic_DNA"/>
</dbReference>